<feature type="region of interest" description="Disordered" evidence="2">
    <location>
        <begin position="1"/>
        <end position="35"/>
    </location>
</feature>
<name>A0A4Z2IBU4_9TELE</name>
<reference evidence="4 5" key="1">
    <citation type="submission" date="2019-03" db="EMBL/GenBank/DDBJ databases">
        <title>First draft genome of Liparis tanakae, snailfish: a comprehensive survey of snailfish specific genes.</title>
        <authorList>
            <person name="Kim W."/>
            <person name="Song I."/>
            <person name="Jeong J.-H."/>
            <person name="Kim D."/>
            <person name="Kim S."/>
            <person name="Ryu S."/>
            <person name="Song J.Y."/>
            <person name="Lee S.K."/>
        </authorList>
    </citation>
    <scope>NUCLEOTIDE SEQUENCE [LARGE SCALE GENOMIC DNA]</scope>
    <source>
        <tissue evidence="4">Muscle</tissue>
    </source>
</reference>
<dbReference type="FunFam" id="3.40.525.10:FF:000003">
    <property type="entry name" value="kalirin isoform X2"/>
    <property type="match status" value="1"/>
</dbReference>
<dbReference type="SMART" id="SM00516">
    <property type="entry name" value="SEC14"/>
    <property type="match status" value="1"/>
</dbReference>
<dbReference type="SUPFAM" id="SSF52087">
    <property type="entry name" value="CRAL/TRIO domain"/>
    <property type="match status" value="1"/>
</dbReference>
<dbReference type="SUPFAM" id="SSF46966">
    <property type="entry name" value="Spectrin repeat"/>
    <property type="match status" value="2"/>
</dbReference>
<evidence type="ECO:0000256" key="2">
    <source>
        <dbReference type="SAM" id="MobiDB-lite"/>
    </source>
</evidence>
<dbReference type="InterPro" id="IPR001251">
    <property type="entry name" value="CRAL-TRIO_dom"/>
</dbReference>
<keyword evidence="5" id="KW-1185">Reference proteome</keyword>
<dbReference type="EMBL" id="SRLO01000103">
    <property type="protein sequence ID" value="TNN75447.1"/>
    <property type="molecule type" value="Genomic_DNA"/>
</dbReference>
<proteinExistence type="predicted"/>
<dbReference type="SMART" id="SM00150">
    <property type="entry name" value="SPEC"/>
    <property type="match status" value="2"/>
</dbReference>
<comment type="caution">
    <text evidence="4">The sequence shown here is derived from an EMBL/GenBank/DDBJ whole genome shotgun (WGS) entry which is preliminary data.</text>
</comment>
<accession>A0A4Z2IBU4</accession>
<dbReference type="PROSITE" id="PS50191">
    <property type="entry name" value="CRAL_TRIO"/>
    <property type="match status" value="1"/>
</dbReference>
<dbReference type="InterPro" id="IPR018159">
    <property type="entry name" value="Spectrin/alpha-actinin"/>
</dbReference>
<feature type="domain" description="CRAL-TRIO" evidence="3">
    <location>
        <begin position="52"/>
        <end position="198"/>
    </location>
</feature>
<dbReference type="InterPro" id="IPR036865">
    <property type="entry name" value="CRAL-TRIO_dom_sf"/>
</dbReference>
<sequence length="783" mass="89314">MSSGEGAEETTKDAGDIPALFKPDGSLPKEPKGDVSSQIAGFKRYEEMRAMEVLPILKEKVAFLSGGRDRRGGPVLTFPSRSNHDRIRTDDLRRLIAYLAGIPSEEVCKHGFTVIVDMRGSKWDSIKPLLKILQESFPSCIHVALIIKPDNFWQKQRTNFGSSKFEFETTMVSLEGLTKVVDPSQLTADFDGSLDYNHEEWIEVRVAFEEFSGHATQMLSRLEEMQETVSRKDFPQDLEGARRMIEEHAALKKKVIKAPIEELDTEGQRLLQRIQSSESFSNRNGSGGGGSSGGGGGGGICNADTQGLVPRVTQLLDKLHSTRQHLHQAWHVRKLQLDQCFQLRLFEQDAEKWLELSSLPPHTHTQLKRHKKTPPRLRMSDWKMEEQIKQISGQLEQEWKAFAAALDERSTLLEMSASFHQKCFTPSLLSSAHTERLISNLCSTRYMGNVDSWCKACGEVDLPSELQDLEDAIHHHQGLYEHITAAYSEVSQDGKALLDKLQRPLTPSSADTLTATANYSKAVHHVLDIIHEVLHHQRQLENIWQHRKVRLHQRLQLCVFQQDVQQVNTHTHTRTHTHTHTHTDTHNTYTNADKLLEAAEQLAQTGECDPEEIYQAAHQLEDRIQDFVRRVEQRKVLLDMSVAFHTHVKEVGRRAGGEGDAMLEWMVGRVDESFHRALLNKRDLWTWLEELQKELLDDVYAESVEAVQDLIKRFGQQQQTTLQVTVNVIKEGEDLIQQLRLSKIILQTIWILPHKTTDLYLPVHQINKGRYECKARINRALAP</sequence>
<evidence type="ECO:0000313" key="4">
    <source>
        <dbReference type="EMBL" id="TNN75447.1"/>
    </source>
</evidence>
<dbReference type="Proteomes" id="UP000314294">
    <property type="component" value="Unassembled WGS sequence"/>
</dbReference>
<organism evidence="4 5">
    <name type="scientific">Liparis tanakae</name>
    <name type="common">Tanaka's snailfish</name>
    <dbReference type="NCBI Taxonomy" id="230148"/>
    <lineage>
        <taxon>Eukaryota</taxon>
        <taxon>Metazoa</taxon>
        <taxon>Chordata</taxon>
        <taxon>Craniata</taxon>
        <taxon>Vertebrata</taxon>
        <taxon>Euteleostomi</taxon>
        <taxon>Actinopterygii</taxon>
        <taxon>Neopterygii</taxon>
        <taxon>Teleostei</taxon>
        <taxon>Neoteleostei</taxon>
        <taxon>Acanthomorphata</taxon>
        <taxon>Eupercaria</taxon>
        <taxon>Perciformes</taxon>
        <taxon>Cottioidei</taxon>
        <taxon>Cottales</taxon>
        <taxon>Liparidae</taxon>
        <taxon>Liparis</taxon>
    </lineage>
</organism>
<feature type="compositionally biased region" description="Gly residues" evidence="2">
    <location>
        <begin position="285"/>
        <end position="300"/>
    </location>
</feature>
<evidence type="ECO:0000256" key="1">
    <source>
        <dbReference type="ARBA" id="ARBA00022658"/>
    </source>
</evidence>
<feature type="region of interest" description="Disordered" evidence="2">
    <location>
        <begin position="276"/>
        <end position="302"/>
    </location>
</feature>
<dbReference type="GO" id="GO:0005085">
    <property type="term" value="F:guanyl-nucleotide exchange factor activity"/>
    <property type="evidence" value="ECO:0007669"/>
    <property type="project" value="UniProtKB-KW"/>
</dbReference>
<dbReference type="PANTHER" id="PTHR22826:SF106">
    <property type="entry name" value="TRIO, ISOFORM A"/>
    <property type="match status" value="1"/>
</dbReference>
<dbReference type="Gene3D" id="3.40.525.10">
    <property type="entry name" value="CRAL-TRIO lipid binding domain"/>
    <property type="match status" value="1"/>
</dbReference>
<protein>
    <submittedName>
        <fullName evidence="4">Triple functional domain protein</fullName>
    </submittedName>
</protein>
<evidence type="ECO:0000259" key="3">
    <source>
        <dbReference type="PROSITE" id="PS50191"/>
    </source>
</evidence>
<dbReference type="GO" id="GO:0005737">
    <property type="term" value="C:cytoplasm"/>
    <property type="evidence" value="ECO:0007669"/>
    <property type="project" value="TreeGrafter"/>
</dbReference>
<dbReference type="Pfam" id="PF13716">
    <property type="entry name" value="CRAL_TRIO_2"/>
    <property type="match status" value="1"/>
</dbReference>
<keyword evidence="1" id="KW-0344">Guanine-nucleotide releasing factor</keyword>
<dbReference type="PANTHER" id="PTHR22826">
    <property type="entry name" value="RHO GUANINE EXCHANGE FACTOR-RELATED"/>
    <property type="match status" value="1"/>
</dbReference>
<dbReference type="GO" id="GO:0019898">
    <property type="term" value="C:extrinsic component of membrane"/>
    <property type="evidence" value="ECO:0007669"/>
    <property type="project" value="TreeGrafter"/>
</dbReference>
<gene>
    <name evidence="4" type="primary">trio_0</name>
    <name evidence="4" type="ORF">EYF80_014259</name>
</gene>
<dbReference type="InterPro" id="IPR051336">
    <property type="entry name" value="RhoGEF_Guanine_NuclExch_SF"/>
</dbReference>
<dbReference type="Gene3D" id="1.20.58.60">
    <property type="match status" value="3"/>
</dbReference>
<evidence type="ECO:0000313" key="5">
    <source>
        <dbReference type="Proteomes" id="UP000314294"/>
    </source>
</evidence>
<dbReference type="OrthoDB" id="10256089at2759"/>
<dbReference type="CDD" id="cd00170">
    <property type="entry name" value="SEC14"/>
    <property type="match status" value="1"/>
</dbReference>
<dbReference type="AlphaFoldDB" id="A0A4Z2IBU4"/>